<feature type="compositionally biased region" description="Polar residues" evidence="1">
    <location>
        <begin position="215"/>
        <end position="249"/>
    </location>
</feature>
<protein>
    <submittedName>
        <fullName evidence="3">Uncharacterized protein</fullName>
    </submittedName>
</protein>
<accession>A0A8H4VRH9</accession>
<dbReference type="AlphaFoldDB" id="A0A8H4VRH9"/>
<feature type="compositionally biased region" description="Basic and acidic residues" evidence="1">
    <location>
        <begin position="1"/>
        <end position="12"/>
    </location>
</feature>
<proteinExistence type="predicted"/>
<dbReference type="Gene3D" id="1.20.5.510">
    <property type="entry name" value="Single helix bin"/>
    <property type="match status" value="1"/>
</dbReference>
<feature type="compositionally biased region" description="Polar residues" evidence="1">
    <location>
        <begin position="14"/>
        <end position="30"/>
    </location>
</feature>
<dbReference type="CDD" id="cd12087">
    <property type="entry name" value="TM_EGFR-like"/>
    <property type="match status" value="1"/>
</dbReference>
<sequence>MATIRRIDDRDPTVTLSSQSDFSQGGNGNEYMSTTTRTNRVGASIQITFTGTQIAIYGTIDSTALGTAPRSLFSIDGGRGQQFVESQVDHSQYQQRFYLSPNLTPGQHTLLITVSDVPSVTASFTFDYADIWAIDTPANTPTPTPENTPPATSATPPAQQQQQQQQQTTSSSTSAQQQQTRIETLTETLVQPPLSTSSSSASASSSSNASGVLATPTNSAADSSTTAPIPSSILTGNDSDGSGLANSLDSHGTHPSSTSTSKSSTPAIVGGIVGALVVILVILAIVFFCLRKRRRDAIEGKWNSRAVEKYSDAPATSADTSVRPLVASPLTPSTFIQYPSTLPSEFVGSNHSEYSSSASASGRTGPTTSSERGSMIFLPGAVPATHGHYTSKAAEAAHHRRDPLADRGLDQPPPQYEV</sequence>
<feature type="compositionally biased region" description="Low complexity" evidence="1">
    <location>
        <begin position="149"/>
        <end position="180"/>
    </location>
</feature>
<dbReference type="EMBL" id="JAACJL010000030">
    <property type="protein sequence ID" value="KAF4617384.1"/>
    <property type="molecule type" value="Genomic_DNA"/>
</dbReference>
<reference evidence="3 4" key="1">
    <citation type="submission" date="2019-12" db="EMBL/GenBank/DDBJ databases">
        <authorList>
            <person name="Floudas D."/>
            <person name="Bentzer J."/>
            <person name="Ahren D."/>
            <person name="Johansson T."/>
            <person name="Persson P."/>
            <person name="Tunlid A."/>
        </authorList>
    </citation>
    <scope>NUCLEOTIDE SEQUENCE [LARGE SCALE GENOMIC DNA]</scope>
    <source>
        <strain evidence="3 4">CBS 102.39</strain>
    </source>
</reference>
<keyword evidence="2" id="KW-0472">Membrane</keyword>
<feature type="compositionally biased region" description="Low complexity" evidence="1">
    <location>
        <begin position="349"/>
        <end position="370"/>
    </location>
</feature>
<comment type="caution">
    <text evidence="3">The sequence shown here is derived from an EMBL/GenBank/DDBJ whole genome shotgun (WGS) entry which is preliminary data.</text>
</comment>
<organism evidence="3 4">
    <name type="scientific">Agrocybe pediades</name>
    <dbReference type="NCBI Taxonomy" id="84607"/>
    <lineage>
        <taxon>Eukaryota</taxon>
        <taxon>Fungi</taxon>
        <taxon>Dikarya</taxon>
        <taxon>Basidiomycota</taxon>
        <taxon>Agaricomycotina</taxon>
        <taxon>Agaricomycetes</taxon>
        <taxon>Agaricomycetidae</taxon>
        <taxon>Agaricales</taxon>
        <taxon>Agaricineae</taxon>
        <taxon>Strophariaceae</taxon>
        <taxon>Agrocybe</taxon>
    </lineage>
</organism>
<evidence type="ECO:0000313" key="3">
    <source>
        <dbReference type="EMBL" id="KAF4617384.1"/>
    </source>
</evidence>
<feature type="region of interest" description="Disordered" evidence="1">
    <location>
        <begin position="349"/>
        <end position="418"/>
    </location>
</feature>
<gene>
    <name evidence="3" type="ORF">D9613_006317</name>
</gene>
<feature type="compositionally biased region" description="Low complexity" evidence="1">
    <location>
        <begin position="195"/>
        <end position="210"/>
    </location>
</feature>
<evidence type="ECO:0000256" key="2">
    <source>
        <dbReference type="SAM" id="Phobius"/>
    </source>
</evidence>
<feature type="region of interest" description="Disordered" evidence="1">
    <location>
        <begin position="1"/>
        <end position="30"/>
    </location>
</feature>
<name>A0A8H4VRH9_9AGAR</name>
<keyword evidence="2" id="KW-1133">Transmembrane helix</keyword>
<feature type="compositionally biased region" description="Low complexity" evidence="1">
    <location>
        <begin position="253"/>
        <end position="265"/>
    </location>
</feature>
<evidence type="ECO:0000313" key="4">
    <source>
        <dbReference type="Proteomes" id="UP000521872"/>
    </source>
</evidence>
<feature type="region of interest" description="Disordered" evidence="1">
    <location>
        <begin position="137"/>
        <end position="265"/>
    </location>
</feature>
<dbReference type="Proteomes" id="UP000521872">
    <property type="component" value="Unassembled WGS sequence"/>
</dbReference>
<evidence type="ECO:0000256" key="1">
    <source>
        <dbReference type="SAM" id="MobiDB-lite"/>
    </source>
</evidence>
<keyword evidence="4" id="KW-1185">Reference proteome</keyword>
<dbReference type="Gene3D" id="2.60.120.260">
    <property type="entry name" value="Galactose-binding domain-like"/>
    <property type="match status" value="1"/>
</dbReference>
<keyword evidence="2" id="KW-0812">Transmembrane</keyword>
<feature type="transmembrane region" description="Helical" evidence="2">
    <location>
        <begin position="267"/>
        <end position="290"/>
    </location>
</feature>